<dbReference type="Gene3D" id="3.40.390.10">
    <property type="entry name" value="Collagenase (Catalytic Domain)"/>
    <property type="match status" value="1"/>
</dbReference>
<reference evidence="17 18" key="1">
    <citation type="submission" date="2024-10" db="EMBL/GenBank/DDBJ databases">
        <authorList>
            <person name="Kim D."/>
        </authorList>
    </citation>
    <scope>NUCLEOTIDE SEQUENCE [LARGE SCALE GENOMIC DNA]</scope>
    <source>
        <strain evidence="17">BH-2024</strain>
    </source>
</reference>
<evidence type="ECO:0000256" key="3">
    <source>
        <dbReference type="ARBA" id="ARBA00022536"/>
    </source>
</evidence>
<evidence type="ECO:0000313" key="17">
    <source>
        <dbReference type="EMBL" id="KAL3073210.1"/>
    </source>
</evidence>
<dbReference type="PROSITE" id="PS01186">
    <property type="entry name" value="EGF_2"/>
    <property type="match status" value="1"/>
</dbReference>
<evidence type="ECO:0000256" key="8">
    <source>
        <dbReference type="ARBA" id="ARBA00022833"/>
    </source>
</evidence>
<feature type="region of interest" description="Disordered" evidence="15">
    <location>
        <begin position="33"/>
        <end position="62"/>
    </location>
</feature>
<comment type="cofactor">
    <cofactor evidence="13 14">
        <name>Zn(2+)</name>
        <dbReference type="ChEBI" id="CHEBI:29105"/>
    </cofactor>
    <text evidence="13 14">Binds 1 zinc ion per subunit.</text>
</comment>
<protein>
    <recommendedName>
        <fullName evidence="12">Zinc metalloproteinase</fullName>
    </recommendedName>
</protein>
<dbReference type="SUPFAM" id="SSF49854">
    <property type="entry name" value="Spermadhesin, CUB domain"/>
    <property type="match status" value="1"/>
</dbReference>
<evidence type="ECO:0000256" key="9">
    <source>
        <dbReference type="ARBA" id="ARBA00023049"/>
    </source>
</evidence>
<evidence type="ECO:0000256" key="12">
    <source>
        <dbReference type="PIRNR" id="PIRNR036365"/>
    </source>
</evidence>
<evidence type="ECO:0000256" key="15">
    <source>
        <dbReference type="SAM" id="MobiDB-lite"/>
    </source>
</evidence>
<name>A0ABD2I6R4_9BILA</name>
<evidence type="ECO:0000256" key="2">
    <source>
        <dbReference type="ARBA" id="ARBA00022525"/>
    </source>
</evidence>
<dbReference type="PROSITE" id="PS51864">
    <property type="entry name" value="ASTACIN"/>
    <property type="match status" value="1"/>
</dbReference>
<dbReference type="EMBL" id="JBICBT010001323">
    <property type="protein sequence ID" value="KAL3073210.1"/>
    <property type="molecule type" value="Genomic_DNA"/>
</dbReference>
<feature type="disulfide bond" evidence="13">
    <location>
        <begin position="230"/>
        <end position="252"/>
    </location>
</feature>
<gene>
    <name evidence="17" type="ORF">niasHT_031158</name>
</gene>
<comment type="caution">
    <text evidence="13">Lacks conserved residue(s) required for the propagation of feature annotation.</text>
</comment>
<comment type="caution">
    <text evidence="17">The sequence shown here is derived from an EMBL/GenBank/DDBJ whole genome shotgun (WGS) entry which is preliminary data.</text>
</comment>
<evidence type="ECO:0000256" key="4">
    <source>
        <dbReference type="ARBA" id="ARBA00022670"/>
    </source>
</evidence>
<keyword evidence="7 13" id="KW-0378">Hydrolase</keyword>
<evidence type="ECO:0000256" key="11">
    <source>
        <dbReference type="ARBA" id="ARBA00023180"/>
    </source>
</evidence>
<dbReference type="InterPro" id="IPR035914">
    <property type="entry name" value="Sperma_CUB_dom_sf"/>
</dbReference>
<keyword evidence="6" id="KW-0732">Signal</keyword>
<dbReference type="CDD" id="cd04280">
    <property type="entry name" value="ZnMc_astacin_like"/>
    <property type="match status" value="1"/>
</dbReference>
<dbReference type="Pfam" id="PF01400">
    <property type="entry name" value="Astacin"/>
    <property type="match status" value="1"/>
</dbReference>
<dbReference type="PANTHER" id="PTHR10127">
    <property type="entry name" value="DISCOIDIN, CUB, EGF, LAMININ , AND ZINC METALLOPROTEASE DOMAIN CONTAINING"/>
    <property type="match status" value="1"/>
</dbReference>
<feature type="binding site" evidence="13">
    <location>
        <position position="270"/>
    </location>
    <ligand>
        <name>Zn(2+)</name>
        <dbReference type="ChEBI" id="CHEBI:29105"/>
        <note>catalytic</note>
    </ligand>
</feature>
<feature type="domain" description="Peptidase M12A" evidence="16">
    <location>
        <begin position="163"/>
        <end position="364"/>
    </location>
</feature>
<keyword evidence="8 13" id="KW-0862">Zinc</keyword>
<dbReference type="SUPFAM" id="SSF55486">
    <property type="entry name" value="Metalloproteases ('zincins'), catalytic domain"/>
    <property type="match status" value="1"/>
</dbReference>
<dbReference type="AlphaFoldDB" id="A0ABD2I6R4"/>
<dbReference type="Proteomes" id="UP001620626">
    <property type="component" value="Unassembled WGS sequence"/>
</dbReference>
<evidence type="ECO:0000256" key="14">
    <source>
        <dbReference type="RuleBase" id="RU361183"/>
    </source>
</evidence>
<comment type="subcellular location">
    <subcellularLocation>
        <location evidence="1 12">Secreted</location>
    </subcellularLocation>
</comment>
<dbReference type="GO" id="GO:0005576">
    <property type="term" value="C:extracellular region"/>
    <property type="evidence" value="ECO:0007669"/>
    <property type="project" value="UniProtKB-SubCell"/>
</dbReference>
<dbReference type="PIRSF" id="PIRSF036365">
    <property type="entry name" value="Astacin_nematoda"/>
    <property type="match status" value="1"/>
</dbReference>
<evidence type="ECO:0000256" key="10">
    <source>
        <dbReference type="ARBA" id="ARBA00023157"/>
    </source>
</evidence>
<feature type="compositionally biased region" description="Basic and acidic residues" evidence="15">
    <location>
        <begin position="48"/>
        <end position="62"/>
    </location>
</feature>
<evidence type="ECO:0000256" key="5">
    <source>
        <dbReference type="ARBA" id="ARBA00022723"/>
    </source>
</evidence>
<keyword evidence="2 12" id="KW-0964">Secreted</keyword>
<dbReference type="InterPro" id="IPR000742">
    <property type="entry name" value="EGF"/>
</dbReference>
<evidence type="ECO:0000313" key="18">
    <source>
        <dbReference type="Proteomes" id="UP001620626"/>
    </source>
</evidence>
<organism evidence="17 18">
    <name type="scientific">Heterodera trifolii</name>
    <dbReference type="NCBI Taxonomy" id="157864"/>
    <lineage>
        <taxon>Eukaryota</taxon>
        <taxon>Metazoa</taxon>
        <taxon>Ecdysozoa</taxon>
        <taxon>Nematoda</taxon>
        <taxon>Chromadorea</taxon>
        <taxon>Rhabditida</taxon>
        <taxon>Tylenchina</taxon>
        <taxon>Tylenchomorpha</taxon>
        <taxon>Tylenchoidea</taxon>
        <taxon>Heteroderidae</taxon>
        <taxon>Heteroderinae</taxon>
        <taxon>Heterodera</taxon>
    </lineage>
</organism>
<proteinExistence type="predicted"/>
<accession>A0ABD2I6R4</accession>
<dbReference type="GO" id="GO:0008270">
    <property type="term" value="F:zinc ion binding"/>
    <property type="evidence" value="ECO:0007669"/>
    <property type="project" value="UniProtKB-UniRule"/>
</dbReference>
<evidence type="ECO:0000256" key="1">
    <source>
        <dbReference type="ARBA" id="ARBA00004613"/>
    </source>
</evidence>
<evidence type="ECO:0000256" key="7">
    <source>
        <dbReference type="ARBA" id="ARBA00022801"/>
    </source>
</evidence>
<sequence>MRGQDSKSPRKPRSYFINHIGYNFQKGKINQKFGKNEIIKPKQKKKRNEMDSEEVKKHNEEKEKVKKLLAEYKRKVNKEMEKHVKEMEKDEKLKAILREIEEAQAKHPGEKRKAAKSITEINVKHWDELYQGDIVLSMEQAQYLLDTVTETENRALVRAKRGAAQNAREFPNHKWPMLVPFSFDSTISSEMKAYIYEAVKLWNDNTCLNIVEDDEASPRIQFTNIVGRGCCAHVGMPSSDTYRYVQLEYPACYQLGLIAHEIGHALGFVHEHQRYDRDSFVLFHPDNVDPRYHYAFGKETTESNDNYQIPYDLGSVMHYHAQAFSINGEYTLVPRADASYINTIGQEYGPSLNDYIVMNKHYCGLEFLPDGSTINTEACYVTMNCDNDGFQNPDTCSTCICPQGYIGAKCQDVDIGGYATGGIANTCEGNILFATSNWQNINGKIGSDYMYSKIDYSYCHWQIFPDIGQTILIEVLDVGEQCAVGCRWGNTEIRTAANRGATGVRLCCRSDLGSSEKLTITATNGYALISLYSFYYIQRFSIRFRQY</sequence>
<dbReference type="PANTHER" id="PTHR10127:SF780">
    <property type="entry name" value="METALLOENDOPEPTIDASE"/>
    <property type="match status" value="1"/>
</dbReference>
<evidence type="ECO:0000256" key="13">
    <source>
        <dbReference type="PROSITE-ProRule" id="PRU01211"/>
    </source>
</evidence>
<evidence type="ECO:0000259" key="16">
    <source>
        <dbReference type="PROSITE" id="PS51864"/>
    </source>
</evidence>
<keyword evidence="9 13" id="KW-0482">Metalloprotease</keyword>
<keyword evidence="10 13" id="KW-1015">Disulfide bond</keyword>
<keyword evidence="4 13" id="KW-0645">Protease</keyword>
<dbReference type="PRINTS" id="PR00480">
    <property type="entry name" value="ASTACIN"/>
</dbReference>
<keyword evidence="11" id="KW-0325">Glycoprotein</keyword>
<feature type="active site" evidence="13">
    <location>
        <position position="261"/>
    </location>
</feature>
<feature type="binding site" evidence="13">
    <location>
        <position position="260"/>
    </location>
    <ligand>
        <name>Zn(2+)</name>
        <dbReference type="ChEBI" id="CHEBI:29105"/>
        <note>catalytic</note>
    </ligand>
</feature>
<keyword evidence="3" id="KW-0245">EGF-like domain</keyword>
<dbReference type="InterPro" id="IPR006026">
    <property type="entry name" value="Peptidase_Metallo"/>
</dbReference>
<dbReference type="SMART" id="SM00235">
    <property type="entry name" value="ZnMc"/>
    <property type="match status" value="1"/>
</dbReference>
<dbReference type="GO" id="GO:0004222">
    <property type="term" value="F:metalloendopeptidase activity"/>
    <property type="evidence" value="ECO:0007669"/>
    <property type="project" value="UniProtKB-UniRule"/>
</dbReference>
<feature type="binding site" evidence="13">
    <location>
        <position position="264"/>
    </location>
    <ligand>
        <name>Zn(2+)</name>
        <dbReference type="ChEBI" id="CHEBI:29105"/>
        <note>catalytic</note>
    </ligand>
</feature>
<keyword evidence="5 13" id="KW-0479">Metal-binding</keyword>
<dbReference type="InterPro" id="IPR024079">
    <property type="entry name" value="MetalloPept_cat_dom_sf"/>
</dbReference>
<keyword evidence="18" id="KW-1185">Reference proteome</keyword>
<evidence type="ECO:0000256" key="6">
    <source>
        <dbReference type="ARBA" id="ARBA00022729"/>
    </source>
</evidence>
<dbReference type="InterPro" id="IPR001506">
    <property type="entry name" value="Peptidase_M12A"/>
</dbReference>
<dbReference type="GO" id="GO:0006508">
    <property type="term" value="P:proteolysis"/>
    <property type="evidence" value="ECO:0007669"/>
    <property type="project" value="UniProtKB-KW"/>
</dbReference>
<dbReference type="InterPro" id="IPR034035">
    <property type="entry name" value="Astacin-like_dom"/>
</dbReference>
<dbReference type="InterPro" id="IPR017050">
    <property type="entry name" value="Metallopeptidase_nem"/>
</dbReference>